<dbReference type="CDD" id="cd07185">
    <property type="entry name" value="OmpA_C-like"/>
    <property type="match status" value="1"/>
</dbReference>
<evidence type="ECO:0000313" key="3">
    <source>
        <dbReference type="EMBL" id="VAW57601.1"/>
    </source>
</evidence>
<dbReference type="Gene3D" id="3.40.190.10">
    <property type="entry name" value="Periplasmic binding protein-like II"/>
    <property type="match status" value="2"/>
</dbReference>
<organism evidence="3">
    <name type="scientific">hydrothermal vent metagenome</name>
    <dbReference type="NCBI Taxonomy" id="652676"/>
    <lineage>
        <taxon>unclassified sequences</taxon>
        <taxon>metagenomes</taxon>
        <taxon>ecological metagenomes</taxon>
    </lineage>
</organism>
<sequence length="439" mass="49359">MRSLFLISFLSLFINQLSYANETMLLRLHGSNTIGVKLGPELVKSWLLSEGYKDIKSHQLKDEERVISAINKFGDKKLVQIYSHGSSSAFTALKKGAADIGMSSRPIKGLEKNMLGNFGDMTRAATEYVIGLDGVAVIVSKKNSIQQLTQKTIKKIFTGEITHWKQINKKYKGKIQVYARNNKSGTYDTFKSLVLGSHLPLIKSAKRYVSNDKLSNDVAKDLLGIGFIGLPYINDSKALAIVEKGIAPKPPQSFDVATEDYALSRRLYMYAPNMESNKNIQSFIEYSLSIIGQNVVEKSGFISQNPHSQMVELHPDFPKEYLDFTHKSERLSMNFRFQKGTTSLDNKAMRDIKRLVDYIAKPENKSKKVMLFGFSESSEAMPVFALDLSIYRVDWVSTLLSKNGIDSIRVRGYGDVIPVASNENSGGRHKNRRVEVWVQ</sequence>
<gene>
    <name evidence="3" type="ORF">MNBD_GAMMA07-2132</name>
</gene>
<dbReference type="Pfam" id="PF12849">
    <property type="entry name" value="PBP_like_2"/>
    <property type="match status" value="1"/>
</dbReference>
<dbReference type="Pfam" id="PF00691">
    <property type="entry name" value="OmpA"/>
    <property type="match status" value="1"/>
</dbReference>
<dbReference type="EMBL" id="UOFF01000426">
    <property type="protein sequence ID" value="VAW57601.1"/>
    <property type="molecule type" value="Genomic_DNA"/>
</dbReference>
<evidence type="ECO:0000256" key="1">
    <source>
        <dbReference type="ARBA" id="ARBA00022729"/>
    </source>
</evidence>
<dbReference type="CDD" id="cd13653">
    <property type="entry name" value="PBP2_phosphate_like_1"/>
    <property type="match status" value="1"/>
</dbReference>
<keyword evidence="1" id="KW-0732">Signal</keyword>
<dbReference type="AlphaFoldDB" id="A0A3B0WQJ1"/>
<dbReference type="PANTHER" id="PTHR30570">
    <property type="entry name" value="PERIPLASMIC PHOSPHATE BINDING COMPONENT OF PHOSPHATE ABC TRANSPORTER"/>
    <property type="match status" value="1"/>
</dbReference>
<evidence type="ECO:0000259" key="2">
    <source>
        <dbReference type="PROSITE" id="PS51123"/>
    </source>
</evidence>
<reference evidence="3" key="1">
    <citation type="submission" date="2018-06" db="EMBL/GenBank/DDBJ databases">
        <authorList>
            <person name="Zhirakovskaya E."/>
        </authorList>
    </citation>
    <scope>NUCLEOTIDE SEQUENCE</scope>
</reference>
<name>A0A3B0WQJ1_9ZZZZ</name>
<dbReference type="Gene3D" id="3.30.1330.60">
    <property type="entry name" value="OmpA-like domain"/>
    <property type="match status" value="1"/>
</dbReference>
<dbReference type="InterPro" id="IPR036737">
    <property type="entry name" value="OmpA-like_sf"/>
</dbReference>
<dbReference type="InterPro" id="IPR006665">
    <property type="entry name" value="OmpA-like"/>
</dbReference>
<dbReference type="InterPro" id="IPR050811">
    <property type="entry name" value="Phosphate_ABC_transporter"/>
</dbReference>
<dbReference type="InterPro" id="IPR024370">
    <property type="entry name" value="PBP_domain"/>
</dbReference>
<accession>A0A3B0WQJ1</accession>
<protein>
    <submittedName>
        <fullName evidence="3">Phosphate-binding protein</fullName>
    </submittedName>
</protein>
<dbReference type="PROSITE" id="PS51123">
    <property type="entry name" value="OMPA_2"/>
    <property type="match status" value="1"/>
</dbReference>
<feature type="domain" description="OmpA-like" evidence="2">
    <location>
        <begin position="324"/>
        <end position="439"/>
    </location>
</feature>
<dbReference type="SUPFAM" id="SSF103088">
    <property type="entry name" value="OmpA-like"/>
    <property type="match status" value="1"/>
</dbReference>
<dbReference type="SUPFAM" id="SSF53850">
    <property type="entry name" value="Periplasmic binding protein-like II"/>
    <property type="match status" value="1"/>
</dbReference>
<dbReference type="PANTHER" id="PTHR30570:SF1">
    <property type="entry name" value="PHOSPHATE-BINDING PROTEIN PSTS"/>
    <property type="match status" value="1"/>
</dbReference>
<proteinExistence type="predicted"/>